<proteinExistence type="predicted"/>
<accession>U7D696</accession>
<dbReference type="Proteomes" id="UP000017148">
    <property type="component" value="Unassembled WGS sequence"/>
</dbReference>
<organism evidence="1 2">
    <name type="scientific">Chitinivibrio alkaliphilus ACht1</name>
    <dbReference type="NCBI Taxonomy" id="1313304"/>
    <lineage>
        <taxon>Bacteria</taxon>
        <taxon>Pseudomonadati</taxon>
        <taxon>Fibrobacterota</taxon>
        <taxon>Chitinivibrionia</taxon>
        <taxon>Chitinivibrionales</taxon>
        <taxon>Chitinivibrionaceae</taxon>
        <taxon>Chitinivibrio</taxon>
    </lineage>
</organism>
<dbReference type="EMBL" id="ASJR01000020">
    <property type="protein sequence ID" value="ERP31096.1"/>
    <property type="molecule type" value="Genomic_DNA"/>
</dbReference>
<protein>
    <submittedName>
        <fullName evidence="1">Uncharacterized protein</fullName>
    </submittedName>
</protein>
<dbReference type="OrthoDB" id="5672604at2"/>
<dbReference type="STRING" id="1313304.CALK_2059"/>
<reference evidence="1 2" key="1">
    <citation type="journal article" date="2013" name="Environ. Microbiol.">
        <title>Genome analysis of Chitinivibrio alkaliphilus gen. nov., sp. nov., a novel extremely haloalkaliphilic anaerobic chitinolytic bacterium from the candidate phylum Termite Group 3.</title>
        <authorList>
            <person name="Sorokin D.Y."/>
            <person name="Gumerov V.M."/>
            <person name="Rakitin A.L."/>
            <person name="Beletsky A.V."/>
            <person name="Damste J.S."/>
            <person name="Muyzer G."/>
            <person name="Mardanov A.V."/>
            <person name="Ravin N.V."/>
        </authorList>
    </citation>
    <scope>NUCLEOTIDE SEQUENCE [LARGE SCALE GENOMIC DNA]</scope>
    <source>
        <strain evidence="1 2">ACht1</strain>
    </source>
</reference>
<evidence type="ECO:0000313" key="1">
    <source>
        <dbReference type="EMBL" id="ERP31096.1"/>
    </source>
</evidence>
<sequence length="286" mass="32940">MNKTAIVMPAIGNRPWVKYTSNLFKKYAHNNNVDFILCSSYPSEGEYPFPDLPDTPGRPNKKAYALKPFLAYHYLKNYDKVAIVDDTCCIRPSAPNLFDQIPENTLGAKRTGAEHWFISCSTIATHTLLRKCPILHSSRFSKNIIRFGDRMGKLSYLSMKKAKIPLPTGKKYKREWYGNGGVRIYPKSFRNAFSPEQIQQHSTLLFSNYPEQTLVYFLQIQNKIPFKSLPGTFNNKPGDNLPPHERVQLKTFHDMPNDESFVYHVTGAYKFRQELIASICEELERS</sequence>
<dbReference type="RefSeq" id="WP_022637471.1">
    <property type="nucleotide sequence ID" value="NZ_ASJR01000020.1"/>
</dbReference>
<name>U7D696_9BACT</name>
<comment type="caution">
    <text evidence="1">The sequence shown here is derived from an EMBL/GenBank/DDBJ whole genome shotgun (WGS) entry which is preliminary data.</text>
</comment>
<gene>
    <name evidence="1" type="ORF">CALK_2059</name>
</gene>
<evidence type="ECO:0000313" key="2">
    <source>
        <dbReference type="Proteomes" id="UP000017148"/>
    </source>
</evidence>
<keyword evidence="2" id="KW-1185">Reference proteome</keyword>
<dbReference type="AlphaFoldDB" id="U7D696"/>